<dbReference type="AlphaFoldDB" id="A0A249KSF0"/>
<organism evidence="2 3">
    <name type="scientific">Candidatus Planktophila vernalis</name>
    <dbReference type="NCBI Taxonomy" id="1884907"/>
    <lineage>
        <taxon>Bacteria</taxon>
        <taxon>Bacillati</taxon>
        <taxon>Actinomycetota</taxon>
        <taxon>Actinomycetes</taxon>
        <taxon>Candidatus Nanopelagicales</taxon>
        <taxon>Candidatus Nanopelagicaceae</taxon>
        <taxon>Candidatus Planktophila</taxon>
    </lineage>
</organism>
<evidence type="ECO:0000256" key="1">
    <source>
        <dbReference type="SAM" id="SignalP"/>
    </source>
</evidence>
<name>A0A249KSF0_9ACTN</name>
<keyword evidence="3" id="KW-1185">Reference proteome</keyword>
<proteinExistence type="predicted"/>
<gene>
    <name evidence="2" type="ORF">A7sIIA15_02200</name>
</gene>
<dbReference type="EMBL" id="CP016776">
    <property type="protein sequence ID" value="ASY19704.1"/>
    <property type="molecule type" value="Genomic_DNA"/>
</dbReference>
<evidence type="ECO:0008006" key="4">
    <source>
        <dbReference type="Google" id="ProtNLM"/>
    </source>
</evidence>
<feature type="chain" id="PRO_5039353270" description="Photosynthesis system II assembly factor Ycf48/Hcf136-like domain-containing protein" evidence="1">
    <location>
        <begin position="22"/>
        <end position="268"/>
    </location>
</feature>
<dbReference type="SUPFAM" id="SSF110296">
    <property type="entry name" value="Oligoxyloglucan reducing end-specific cellobiohydrolase"/>
    <property type="match status" value="1"/>
</dbReference>
<sequence>MKRITFVLLAFLIASVHSASAAGENIGSLSHIHSVRALGNQIILGTHEGLFEYLNEKSVKRISPERFDVMGLAISAKGFYASGHPGAGSKLKDPVGLIFSSDSGQSWKSLALTGIVDFHILETNGKEFYGADSGSGQLMYSSNSGKSWAKRGLNPFTDIAPDPKIRASVLGVKDGKVFRSLNAFKSSSVIKTTFEVDSIDWIEGSLIASSGKVLYESTNAGTSWKKLITLPAPIGTITQSSSMIAVVMNGVIYSASRSNLEFIKHQKK</sequence>
<evidence type="ECO:0000313" key="3">
    <source>
        <dbReference type="Proteomes" id="UP000217186"/>
    </source>
</evidence>
<dbReference type="KEGG" id="pvn:A7sIIA15_02200"/>
<dbReference type="Proteomes" id="UP000217186">
    <property type="component" value="Chromosome"/>
</dbReference>
<accession>A0A249KSF0</accession>
<protein>
    <recommendedName>
        <fullName evidence="4">Photosynthesis system II assembly factor Ycf48/Hcf136-like domain-containing protein</fullName>
    </recommendedName>
</protein>
<evidence type="ECO:0000313" key="2">
    <source>
        <dbReference type="EMBL" id="ASY19704.1"/>
    </source>
</evidence>
<feature type="signal peptide" evidence="1">
    <location>
        <begin position="1"/>
        <end position="21"/>
    </location>
</feature>
<keyword evidence="1" id="KW-0732">Signal</keyword>
<dbReference type="InterPro" id="IPR015943">
    <property type="entry name" value="WD40/YVTN_repeat-like_dom_sf"/>
</dbReference>
<dbReference type="Gene3D" id="2.130.10.10">
    <property type="entry name" value="YVTN repeat-like/Quinoprotein amine dehydrogenase"/>
    <property type="match status" value="1"/>
</dbReference>
<reference evidence="2 3" key="1">
    <citation type="submission" date="2016-07" db="EMBL/GenBank/DDBJ databases">
        <title>High microdiversification within the ubiquitous acI lineage of Actinobacteria.</title>
        <authorList>
            <person name="Neuenschwander S.M."/>
            <person name="Salcher M."/>
            <person name="Ghai R."/>
            <person name="Pernthaler J."/>
        </authorList>
    </citation>
    <scope>NUCLEOTIDE SEQUENCE [LARGE SCALE GENOMIC DNA]</scope>
    <source>
        <strain evidence="2">MMS-IIA-15</strain>
    </source>
</reference>